<accession>A0A084GH14</accession>
<dbReference type="KEGG" id="sapo:SAPIO_CDS0451"/>
<dbReference type="InterPro" id="IPR002921">
    <property type="entry name" value="Fungal_lipase-type"/>
</dbReference>
<dbReference type="AlphaFoldDB" id="A0A084GH14"/>
<dbReference type="CDD" id="cd00519">
    <property type="entry name" value="Lipase_3"/>
    <property type="match status" value="1"/>
</dbReference>
<sequence length="609" mass="66632">MGFFSSKKRKKEEPPGSSSAPPHQLPPRPSTAPHAALAHRPHPQPQQQKVLTSQSFPLQPSQQAHAGTQTWLCDQQNIPPVPAVIPAASGSGWTGGPTQSQSPPTYPPPPYNGYQRPYPPIVVNQHYYLNSQPASGPYGKKPGTSLDKFSNSVINLTKDVAHDVMPQLYDESVTAWQAYGPQLVNSTVAMVDQIASGFDRIMTLIDVDKIDRNERDLFAFHPQQPLDSSRRGPDQGKSKSRRPDREYHPKTQASGVASAVVSGGYFAKVDLYANSRLPFDLPPLRLADWRTGTRAMVLKSVPMDDKNVIVFAIRGTANFMDWAVNLNMAPASPAGFLDDVGNLCHAGFLTSARKMVKPVAARLRQLLQENPGRSDYSLLITGHSAGGAVAALLYMHMLSTSRAAESELNILTGCFKRIHCITFGTPPVSLIPLVKPDIPQLKKSVFMSFINEGDPVARADKSYVKTLIELLACPEPTAVKSSRDNHREKKSSGKSSGKTPHNKDGSKAVVSKKTHSPSRWSSRSPVWRVPNCTLSNAGRIVVLRSKEPKLKVTGRKTIDERLRDGVVAHTASDKELRGVIWGDPLCHMMAFYSRRIEALAVDAITAKGF</sequence>
<name>A0A084GH14_PSEDA</name>
<dbReference type="GO" id="GO:0006629">
    <property type="term" value="P:lipid metabolic process"/>
    <property type="evidence" value="ECO:0007669"/>
    <property type="project" value="InterPro"/>
</dbReference>
<protein>
    <recommendedName>
        <fullName evidence="2">Fungal lipase-type domain-containing protein</fullName>
    </recommendedName>
</protein>
<dbReference type="GeneID" id="27718603"/>
<dbReference type="VEuPathDB" id="FungiDB:SAPIO_CDS0451"/>
<evidence type="ECO:0000313" key="4">
    <source>
        <dbReference type="Proteomes" id="UP000028545"/>
    </source>
</evidence>
<evidence type="ECO:0000259" key="2">
    <source>
        <dbReference type="Pfam" id="PF01764"/>
    </source>
</evidence>
<reference evidence="3 4" key="1">
    <citation type="journal article" date="2014" name="Genome Announc.">
        <title>Draft genome sequence of the pathogenic fungus Scedosporium apiospermum.</title>
        <authorList>
            <person name="Vandeputte P."/>
            <person name="Ghamrawi S."/>
            <person name="Rechenmann M."/>
            <person name="Iltis A."/>
            <person name="Giraud S."/>
            <person name="Fleury M."/>
            <person name="Thornton C."/>
            <person name="Delhaes L."/>
            <person name="Meyer W."/>
            <person name="Papon N."/>
            <person name="Bouchara J.P."/>
        </authorList>
    </citation>
    <scope>NUCLEOTIDE SEQUENCE [LARGE SCALE GENOMIC DNA]</scope>
    <source>
        <strain evidence="3 4">IHEM 14462</strain>
    </source>
</reference>
<organism evidence="3 4">
    <name type="scientific">Pseudallescheria apiosperma</name>
    <name type="common">Scedosporium apiospermum</name>
    <dbReference type="NCBI Taxonomy" id="563466"/>
    <lineage>
        <taxon>Eukaryota</taxon>
        <taxon>Fungi</taxon>
        <taxon>Dikarya</taxon>
        <taxon>Ascomycota</taxon>
        <taxon>Pezizomycotina</taxon>
        <taxon>Sordariomycetes</taxon>
        <taxon>Hypocreomycetidae</taxon>
        <taxon>Microascales</taxon>
        <taxon>Microascaceae</taxon>
        <taxon>Scedosporium</taxon>
    </lineage>
</organism>
<evidence type="ECO:0000313" key="3">
    <source>
        <dbReference type="EMBL" id="KEZ46626.1"/>
    </source>
</evidence>
<dbReference type="Pfam" id="PF01764">
    <property type="entry name" value="Lipase_3"/>
    <property type="match status" value="1"/>
</dbReference>
<feature type="compositionally biased region" description="Basic and acidic residues" evidence="1">
    <location>
        <begin position="481"/>
        <end position="491"/>
    </location>
</feature>
<dbReference type="OrthoDB" id="438440at2759"/>
<feature type="domain" description="Fungal lipase-type" evidence="2">
    <location>
        <begin position="310"/>
        <end position="459"/>
    </location>
</feature>
<feature type="region of interest" description="Disordered" evidence="1">
    <location>
        <begin position="82"/>
        <end position="109"/>
    </location>
</feature>
<feature type="compositionally biased region" description="Basic and acidic residues" evidence="1">
    <location>
        <begin position="228"/>
        <end position="249"/>
    </location>
</feature>
<gene>
    <name evidence="3" type="ORF">SAPIO_CDS0451</name>
</gene>
<dbReference type="OMA" id="YHYANSR"/>
<dbReference type="HOGENOM" id="CLU_025630_2_0_1"/>
<dbReference type="Gene3D" id="3.40.50.1820">
    <property type="entry name" value="alpha/beta hydrolase"/>
    <property type="match status" value="1"/>
</dbReference>
<proteinExistence type="predicted"/>
<dbReference type="SUPFAM" id="SSF53474">
    <property type="entry name" value="alpha/beta-Hydrolases"/>
    <property type="match status" value="1"/>
</dbReference>
<dbReference type="EMBL" id="JOWA01000022">
    <property type="protein sequence ID" value="KEZ46626.1"/>
    <property type="molecule type" value="Genomic_DNA"/>
</dbReference>
<feature type="region of interest" description="Disordered" evidence="1">
    <location>
        <begin position="219"/>
        <end position="255"/>
    </location>
</feature>
<dbReference type="InterPro" id="IPR029058">
    <property type="entry name" value="AB_hydrolase_fold"/>
</dbReference>
<keyword evidence="4" id="KW-1185">Reference proteome</keyword>
<dbReference type="Proteomes" id="UP000028545">
    <property type="component" value="Unassembled WGS sequence"/>
</dbReference>
<feature type="compositionally biased region" description="Polar residues" evidence="1">
    <location>
        <begin position="49"/>
        <end position="68"/>
    </location>
</feature>
<feature type="compositionally biased region" description="Basic residues" evidence="1">
    <location>
        <begin position="1"/>
        <end position="10"/>
    </location>
</feature>
<feature type="region of interest" description="Disordered" evidence="1">
    <location>
        <begin position="1"/>
        <end position="68"/>
    </location>
</feature>
<dbReference type="RefSeq" id="XP_016646425.1">
    <property type="nucleotide sequence ID" value="XM_016783225.1"/>
</dbReference>
<comment type="caution">
    <text evidence="3">The sequence shown here is derived from an EMBL/GenBank/DDBJ whole genome shotgun (WGS) entry which is preliminary data.</text>
</comment>
<dbReference type="PANTHER" id="PTHR46023:SF6">
    <property type="entry name" value="LIPASE CLASS 3 FAMILY PROTEIN"/>
    <property type="match status" value="1"/>
</dbReference>
<evidence type="ECO:0000256" key="1">
    <source>
        <dbReference type="SAM" id="MobiDB-lite"/>
    </source>
</evidence>
<dbReference type="PANTHER" id="PTHR46023">
    <property type="entry name" value="LIPASE CLASS 3 PROTEIN-LIKE"/>
    <property type="match status" value="1"/>
</dbReference>
<feature type="region of interest" description="Disordered" evidence="1">
    <location>
        <begin position="478"/>
        <end position="524"/>
    </location>
</feature>